<accession>A0A9Q0V8M1</accession>
<dbReference type="InterPro" id="IPR027417">
    <property type="entry name" value="P-loop_NTPase"/>
</dbReference>
<organism evidence="3 4">
    <name type="scientific">Salix purpurea</name>
    <name type="common">Purple osier willow</name>
    <dbReference type="NCBI Taxonomy" id="77065"/>
    <lineage>
        <taxon>Eukaryota</taxon>
        <taxon>Viridiplantae</taxon>
        <taxon>Streptophyta</taxon>
        <taxon>Embryophyta</taxon>
        <taxon>Tracheophyta</taxon>
        <taxon>Spermatophyta</taxon>
        <taxon>Magnoliopsida</taxon>
        <taxon>eudicotyledons</taxon>
        <taxon>Gunneridae</taxon>
        <taxon>Pentapetalae</taxon>
        <taxon>rosids</taxon>
        <taxon>fabids</taxon>
        <taxon>Malpighiales</taxon>
        <taxon>Salicaceae</taxon>
        <taxon>Saliceae</taxon>
        <taxon>Salix</taxon>
    </lineage>
</organism>
<dbReference type="EMBL" id="JAPFFK010000009">
    <property type="protein sequence ID" value="KAJ6744169.1"/>
    <property type="molecule type" value="Genomic_DNA"/>
</dbReference>
<gene>
    <name evidence="3" type="ORF">OIU79_030481</name>
</gene>
<dbReference type="Pfam" id="PF00931">
    <property type="entry name" value="NB-ARC"/>
    <property type="match status" value="1"/>
</dbReference>
<comment type="caution">
    <text evidence="3">The sequence shown here is derived from an EMBL/GenBank/DDBJ whole genome shotgun (WGS) entry which is preliminary data.</text>
</comment>
<dbReference type="Gene3D" id="3.40.50.300">
    <property type="entry name" value="P-loop containing nucleotide triphosphate hydrolases"/>
    <property type="match status" value="1"/>
</dbReference>
<proteinExistence type="predicted"/>
<reference evidence="3" key="2">
    <citation type="journal article" date="2023" name="Int. J. Mol. Sci.">
        <title>De Novo Assembly and Annotation of 11 Diverse Shrub Willow (Salix) Genomes Reveals Novel Gene Organization in Sex-Linked Regions.</title>
        <authorList>
            <person name="Hyden B."/>
            <person name="Feng K."/>
            <person name="Yates T.B."/>
            <person name="Jawdy S."/>
            <person name="Cereghino C."/>
            <person name="Smart L.B."/>
            <person name="Muchero W."/>
        </authorList>
    </citation>
    <scope>NUCLEOTIDE SEQUENCE</scope>
    <source>
        <tissue evidence="3">Shoot tip</tissue>
    </source>
</reference>
<dbReference type="GO" id="GO:0043531">
    <property type="term" value="F:ADP binding"/>
    <property type="evidence" value="ECO:0007669"/>
    <property type="project" value="InterPro"/>
</dbReference>
<feature type="domain" description="R13L1/DRL21-like LRR repeat region" evidence="2">
    <location>
        <begin position="288"/>
        <end position="366"/>
    </location>
</feature>
<evidence type="ECO:0000313" key="4">
    <source>
        <dbReference type="Proteomes" id="UP001151532"/>
    </source>
</evidence>
<name>A0A9Q0V8M1_SALPP</name>
<sequence length="366" mass="41806">MTRFLLITYALEQALMKLDLFDSEVIDHHYRWNGLVKVLKEVLQSVQDLLQDTEERVLASLHSRDFLDLQNHVDSIKYLLDQLAIPGDLLYWNLETMLKILIRISHLLKEIRSNKQQVESSGLGVISDDVKTVGRGDDVLKIVEFLKGSTNHQLLHVFPIVGLAGLGKTALARSVREKVSEGKLFDKTVWISVSDNFEELTVLREMLKDLGEHMAGGADSKRETLEHLSKELIECASLESLPRNMRDLLSLRHIYFTYHHQMPVEVGCLTALQTLPFFVVGKDSDSTIEELESLNGLRGQLSIYNLQEVKNKTEAEKANLRGKTKIYKLEFVWRSGRKCFKNDEEVLEALQPHSNLETLKIEHYGG</sequence>
<dbReference type="Proteomes" id="UP001151532">
    <property type="component" value="Chromosome 19"/>
</dbReference>
<evidence type="ECO:0000259" key="1">
    <source>
        <dbReference type="Pfam" id="PF00931"/>
    </source>
</evidence>
<evidence type="ECO:0000259" key="2">
    <source>
        <dbReference type="Pfam" id="PF25019"/>
    </source>
</evidence>
<dbReference type="SUPFAM" id="SSF52540">
    <property type="entry name" value="P-loop containing nucleoside triphosphate hydrolases"/>
    <property type="match status" value="1"/>
</dbReference>
<dbReference type="AlphaFoldDB" id="A0A9Q0V8M1"/>
<dbReference type="InterPro" id="IPR002182">
    <property type="entry name" value="NB-ARC"/>
</dbReference>
<feature type="domain" description="NB-ARC" evidence="1">
    <location>
        <begin position="138"/>
        <end position="218"/>
    </location>
</feature>
<reference evidence="3" key="1">
    <citation type="submission" date="2022-11" db="EMBL/GenBank/DDBJ databases">
        <authorList>
            <person name="Hyden B.L."/>
            <person name="Feng K."/>
            <person name="Yates T."/>
            <person name="Jawdy S."/>
            <person name="Smart L.B."/>
            <person name="Muchero W."/>
        </authorList>
    </citation>
    <scope>NUCLEOTIDE SEQUENCE</scope>
    <source>
        <tissue evidence="3">Shoot tip</tissue>
    </source>
</reference>
<evidence type="ECO:0000313" key="3">
    <source>
        <dbReference type="EMBL" id="KAJ6744169.1"/>
    </source>
</evidence>
<dbReference type="InterPro" id="IPR056789">
    <property type="entry name" value="LRR_R13L1-DRL21"/>
</dbReference>
<keyword evidence="4" id="KW-1185">Reference proteome</keyword>
<protein>
    <submittedName>
        <fullName evidence="3">NBS-LRR TYPE DISEASE RESISTANCE PROTEIN</fullName>
    </submittedName>
</protein>
<dbReference type="Pfam" id="PF25019">
    <property type="entry name" value="LRR_R13L1-DRL21"/>
    <property type="match status" value="1"/>
</dbReference>
<dbReference type="PANTHER" id="PTHR47186:SF18">
    <property type="entry name" value="RX N-TERMINAL DOMAIN-CONTAINING PROTEIN"/>
    <property type="match status" value="1"/>
</dbReference>
<dbReference type="OrthoDB" id="1896560at2759"/>
<dbReference type="PANTHER" id="PTHR47186">
    <property type="entry name" value="LEUCINE-RICH REPEAT-CONTAINING PROTEIN 57"/>
    <property type="match status" value="1"/>
</dbReference>